<evidence type="ECO:0000313" key="2">
    <source>
        <dbReference type="Proteomes" id="UP001501747"/>
    </source>
</evidence>
<protein>
    <submittedName>
        <fullName evidence="1">Uncharacterized protein</fullName>
    </submittedName>
</protein>
<gene>
    <name evidence="1" type="ORF">GCM10022247_18690</name>
</gene>
<accession>A0ABP7RKD7</accession>
<reference evidence="2" key="1">
    <citation type="journal article" date="2019" name="Int. J. Syst. Evol. Microbiol.">
        <title>The Global Catalogue of Microorganisms (GCM) 10K type strain sequencing project: providing services to taxonomists for standard genome sequencing and annotation.</title>
        <authorList>
            <consortium name="The Broad Institute Genomics Platform"/>
            <consortium name="The Broad Institute Genome Sequencing Center for Infectious Disease"/>
            <person name="Wu L."/>
            <person name="Ma J."/>
        </authorList>
    </citation>
    <scope>NUCLEOTIDE SEQUENCE [LARGE SCALE GENOMIC DNA]</scope>
    <source>
        <strain evidence="2">JCM 17342</strain>
    </source>
</reference>
<dbReference type="EMBL" id="BAABAL010000005">
    <property type="protein sequence ID" value="GAA3998730.1"/>
    <property type="molecule type" value="Genomic_DNA"/>
</dbReference>
<organism evidence="1 2">
    <name type="scientific">Allokutzneria multivorans</name>
    <dbReference type="NCBI Taxonomy" id="1142134"/>
    <lineage>
        <taxon>Bacteria</taxon>
        <taxon>Bacillati</taxon>
        <taxon>Actinomycetota</taxon>
        <taxon>Actinomycetes</taxon>
        <taxon>Pseudonocardiales</taxon>
        <taxon>Pseudonocardiaceae</taxon>
        <taxon>Allokutzneria</taxon>
    </lineage>
</organism>
<name>A0ABP7RKD7_9PSEU</name>
<evidence type="ECO:0000313" key="1">
    <source>
        <dbReference type="EMBL" id="GAA3998730.1"/>
    </source>
</evidence>
<proteinExistence type="predicted"/>
<keyword evidence="2" id="KW-1185">Reference proteome</keyword>
<sequence>MLWRYEFGHTFRWIKGAPCVDVYEGNYSDGRLVLLVRSGELPECTNHAQFVEGIPVVPLTWSENVFTRVVRAWGAQR</sequence>
<comment type="caution">
    <text evidence="1">The sequence shown here is derived from an EMBL/GenBank/DDBJ whole genome shotgun (WGS) entry which is preliminary data.</text>
</comment>
<dbReference type="Proteomes" id="UP001501747">
    <property type="component" value="Unassembled WGS sequence"/>
</dbReference>